<dbReference type="InterPro" id="IPR006186">
    <property type="entry name" value="Ser/Thr-sp_prot-phosphatase"/>
</dbReference>
<organism evidence="14 15">
    <name type="scientific">Malassezia restricta (strain ATCC 96810 / NBRC 103918 / CBS 7877)</name>
    <name type="common">Seborrheic dermatitis infection agent</name>
    <dbReference type="NCBI Taxonomy" id="425264"/>
    <lineage>
        <taxon>Eukaryota</taxon>
        <taxon>Fungi</taxon>
        <taxon>Dikarya</taxon>
        <taxon>Basidiomycota</taxon>
        <taxon>Ustilaginomycotina</taxon>
        <taxon>Malasseziomycetes</taxon>
        <taxon>Malasseziales</taxon>
        <taxon>Malasseziaceae</taxon>
        <taxon>Malassezia</taxon>
    </lineage>
</organism>
<keyword evidence="5 11" id="KW-0378">Hydrolase</keyword>
<gene>
    <name evidence="14" type="primary">bimG</name>
    <name evidence="14" type="ORF">DNF11_2403</name>
</gene>
<dbReference type="SMART" id="SM00156">
    <property type="entry name" value="PP2Ac"/>
    <property type="match status" value="1"/>
</dbReference>
<dbReference type="VEuPathDB" id="FungiDB:DNF11_2403"/>
<dbReference type="InterPro" id="IPR029052">
    <property type="entry name" value="Metallo-depent_PP-like"/>
</dbReference>
<keyword evidence="4" id="KW-0479">Metal-binding</keyword>
<dbReference type="GO" id="GO:0005634">
    <property type="term" value="C:nucleus"/>
    <property type="evidence" value="ECO:0007669"/>
    <property type="project" value="TreeGrafter"/>
</dbReference>
<evidence type="ECO:0000313" key="15">
    <source>
        <dbReference type="Proteomes" id="UP000269793"/>
    </source>
</evidence>
<dbReference type="GO" id="GO:0004722">
    <property type="term" value="F:protein serine/threonine phosphatase activity"/>
    <property type="evidence" value="ECO:0007669"/>
    <property type="project" value="UniProtKB-EC"/>
</dbReference>
<dbReference type="InterPro" id="IPR050341">
    <property type="entry name" value="PP1_catalytic_subunit"/>
</dbReference>
<dbReference type="OrthoDB" id="1930084at2759"/>
<dbReference type="PANTHER" id="PTHR11668">
    <property type="entry name" value="SERINE/THREONINE PROTEIN PHOSPHATASE"/>
    <property type="match status" value="1"/>
</dbReference>
<feature type="repeat" description="TPR" evidence="10">
    <location>
        <begin position="154"/>
        <end position="187"/>
    </location>
</feature>
<dbReference type="InterPro" id="IPR019734">
    <property type="entry name" value="TPR_rpt"/>
</dbReference>
<evidence type="ECO:0000256" key="2">
    <source>
        <dbReference type="ARBA" id="ARBA00005333"/>
    </source>
</evidence>
<dbReference type="InterPro" id="IPR055217">
    <property type="entry name" value="TPR_EMC2"/>
</dbReference>
<evidence type="ECO:0000256" key="10">
    <source>
        <dbReference type="PROSITE-ProRule" id="PRU00339"/>
    </source>
</evidence>
<dbReference type="PROSITE" id="PS50005">
    <property type="entry name" value="TPR"/>
    <property type="match status" value="1"/>
</dbReference>
<evidence type="ECO:0000256" key="9">
    <source>
        <dbReference type="ARBA" id="ARBA00048336"/>
    </source>
</evidence>
<name>A0A3G2S5G8_MALR7</name>
<evidence type="ECO:0000259" key="13">
    <source>
        <dbReference type="PROSITE" id="PS00125"/>
    </source>
</evidence>
<keyword evidence="7" id="KW-0464">Manganese</keyword>
<evidence type="ECO:0000256" key="3">
    <source>
        <dbReference type="ARBA" id="ARBA00008786"/>
    </source>
</evidence>
<evidence type="ECO:0000256" key="11">
    <source>
        <dbReference type="RuleBase" id="RU004273"/>
    </source>
</evidence>
<proteinExistence type="inferred from homology"/>
<evidence type="ECO:0000256" key="6">
    <source>
        <dbReference type="ARBA" id="ARBA00022912"/>
    </source>
</evidence>
<dbReference type="SMART" id="SM00028">
    <property type="entry name" value="TPR"/>
    <property type="match status" value="4"/>
</dbReference>
<comment type="catalytic activity">
    <reaction evidence="8">
        <text>O-phospho-L-seryl-[protein] + H2O = L-seryl-[protein] + phosphate</text>
        <dbReference type="Rhea" id="RHEA:20629"/>
        <dbReference type="Rhea" id="RHEA-COMP:9863"/>
        <dbReference type="Rhea" id="RHEA-COMP:11604"/>
        <dbReference type="ChEBI" id="CHEBI:15377"/>
        <dbReference type="ChEBI" id="CHEBI:29999"/>
        <dbReference type="ChEBI" id="CHEBI:43474"/>
        <dbReference type="ChEBI" id="CHEBI:83421"/>
        <dbReference type="EC" id="3.1.3.16"/>
    </reaction>
</comment>
<feature type="region of interest" description="Disordered" evidence="12">
    <location>
        <begin position="614"/>
        <end position="634"/>
    </location>
</feature>
<evidence type="ECO:0000256" key="4">
    <source>
        <dbReference type="ARBA" id="ARBA00022723"/>
    </source>
</evidence>
<evidence type="ECO:0000256" key="12">
    <source>
        <dbReference type="SAM" id="MobiDB-lite"/>
    </source>
</evidence>
<dbReference type="SUPFAM" id="SSF56300">
    <property type="entry name" value="Metallo-dependent phosphatases"/>
    <property type="match status" value="1"/>
</dbReference>
<comment type="similarity">
    <text evidence="3">Belongs to the PPP phosphatase family. PP-5 (PP-T) subfamily.</text>
</comment>
<reference evidence="14 15" key="1">
    <citation type="submission" date="2018-10" db="EMBL/GenBank/DDBJ databases">
        <title>Complete genome sequence of Malassezia restricta CBS 7877.</title>
        <authorList>
            <person name="Morand S.C."/>
            <person name="Bertignac M."/>
            <person name="Iltis A."/>
            <person name="Kolder I."/>
            <person name="Pirovano W."/>
            <person name="Jourdain R."/>
            <person name="Clavaud C."/>
        </authorList>
    </citation>
    <scope>NUCLEOTIDE SEQUENCE [LARGE SCALE GENOMIC DNA]</scope>
    <source>
        <strain evidence="14 15">CBS 7877</strain>
    </source>
</reference>
<protein>
    <recommendedName>
        <fullName evidence="11">Serine/threonine-protein phosphatase</fullName>
        <ecNumber evidence="11">3.1.3.16</ecNumber>
    </recommendedName>
</protein>
<dbReference type="CDD" id="cd07414">
    <property type="entry name" value="MPP_PP1_PPKL"/>
    <property type="match status" value="1"/>
</dbReference>
<dbReference type="Pfam" id="PF16891">
    <property type="entry name" value="STPPase_N"/>
    <property type="match status" value="1"/>
</dbReference>
<dbReference type="FunFam" id="3.60.21.10:FF:000007">
    <property type="entry name" value="Serine/threonine-protein phosphatase"/>
    <property type="match status" value="1"/>
</dbReference>
<dbReference type="InterPro" id="IPR011990">
    <property type="entry name" value="TPR-like_helical_dom_sf"/>
</dbReference>
<dbReference type="GO" id="GO:0007346">
    <property type="term" value="P:regulation of mitotic cell cycle"/>
    <property type="evidence" value="ECO:0007669"/>
    <property type="project" value="TreeGrafter"/>
</dbReference>
<dbReference type="PRINTS" id="PR00114">
    <property type="entry name" value="STPHPHTASE"/>
</dbReference>
<sequence length="634" mass="72137">MSQSAKISVDDAIAWLKQQRITQERNPYEVVRFGEWMLEHNLLGSLGVDVWPFLEQLGMAAAELGNQDLAELCLSRLQARFADSSRVAILKGVIEESYGHLNEAQKLYEDLLTKEPSNVFLLKRRIACIKTKPEGIPRATEALAEFVDIFPTDQESWLELASLYLHQNKYPQAAFALEELLLLAPQNAFYLLKYAEVLYTMGELVKAYKLYLRILELGNGNLSPSSTRVVDRVQGPWVRALWGLKMCASKLLSSKAMTTSDDSSIKAERVEELDTLATKLLLESVYAPDAQYPTPESIKLLSMGDNPSTEVDVDNIIDRLLEVRGSRPGKPVHLEEYEIKYLCLTARDIFINQPILLELEAPIKICGDIHGQYYDLLRLFEYGGFPPEANYLFLGDYVDRGKQSLETICLLLAYKIKYPENFFILRGNHECASINRIYGFYDECKRRFNIKLWKTFTDCFNCLPIAAIIDEKIFTMHGGLSPDLQSMEQIRRVMRPTDVPDTGLLCDLLWSDPDKDISGWSENDRGVSFTFGPDVVSRFLAKHDMDLICRAHQVVEDGYEFFAKRQLVTLFSAPNYCGEFDNAGAMMSVDETLLCSFQILKPAEKKQKYAYGGINMGRPVTPPRKQKKKSDRMT</sequence>
<dbReference type="Gene3D" id="3.60.21.10">
    <property type="match status" value="1"/>
</dbReference>
<dbReference type="Proteomes" id="UP000269793">
    <property type="component" value="Chromosome IV"/>
</dbReference>
<comment type="catalytic activity">
    <reaction evidence="9 11">
        <text>O-phospho-L-threonyl-[protein] + H2O = L-threonyl-[protein] + phosphate</text>
        <dbReference type="Rhea" id="RHEA:47004"/>
        <dbReference type="Rhea" id="RHEA-COMP:11060"/>
        <dbReference type="Rhea" id="RHEA-COMP:11605"/>
        <dbReference type="ChEBI" id="CHEBI:15377"/>
        <dbReference type="ChEBI" id="CHEBI:30013"/>
        <dbReference type="ChEBI" id="CHEBI:43474"/>
        <dbReference type="ChEBI" id="CHEBI:61977"/>
        <dbReference type="EC" id="3.1.3.16"/>
    </reaction>
</comment>
<dbReference type="EC" id="3.1.3.16" evidence="11"/>
<dbReference type="InterPro" id="IPR004843">
    <property type="entry name" value="Calcineurin-like_PHP"/>
</dbReference>
<feature type="compositionally biased region" description="Basic residues" evidence="12">
    <location>
        <begin position="624"/>
        <end position="634"/>
    </location>
</feature>
<evidence type="ECO:0000256" key="7">
    <source>
        <dbReference type="ARBA" id="ARBA00023211"/>
    </source>
</evidence>
<dbReference type="InterPro" id="IPR031675">
    <property type="entry name" value="STPPase_N"/>
</dbReference>
<comment type="similarity">
    <text evidence="2">Belongs to the PPP phosphatase family. PP-1 subfamily.</text>
</comment>
<evidence type="ECO:0000313" key="14">
    <source>
        <dbReference type="EMBL" id="AYO43353.1"/>
    </source>
</evidence>
<evidence type="ECO:0000256" key="1">
    <source>
        <dbReference type="ARBA" id="ARBA00001936"/>
    </source>
</evidence>
<dbReference type="AlphaFoldDB" id="A0A3G2S5G8"/>
<dbReference type="EMBL" id="CP033151">
    <property type="protein sequence ID" value="AYO43353.1"/>
    <property type="molecule type" value="Genomic_DNA"/>
</dbReference>
<dbReference type="STRING" id="425264.A0A3G2S5G8"/>
<keyword evidence="15" id="KW-1185">Reference proteome</keyword>
<dbReference type="Pfam" id="PF00149">
    <property type="entry name" value="Metallophos"/>
    <property type="match status" value="1"/>
</dbReference>
<dbReference type="GO" id="GO:0005737">
    <property type="term" value="C:cytoplasm"/>
    <property type="evidence" value="ECO:0007669"/>
    <property type="project" value="TreeGrafter"/>
</dbReference>
<dbReference type="GO" id="GO:0046872">
    <property type="term" value="F:metal ion binding"/>
    <property type="evidence" value="ECO:0007669"/>
    <property type="project" value="UniProtKB-KW"/>
</dbReference>
<dbReference type="Pfam" id="PF22890">
    <property type="entry name" value="TPR_EMC2"/>
    <property type="match status" value="1"/>
</dbReference>
<dbReference type="SUPFAM" id="SSF48452">
    <property type="entry name" value="TPR-like"/>
    <property type="match status" value="1"/>
</dbReference>
<evidence type="ECO:0000256" key="8">
    <source>
        <dbReference type="ARBA" id="ARBA00047761"/>
    </source>
</evidence>
<keyword evidence="6" id="KW-0904">Protein phosphatase</keyword>
<dbReference type="PROSITE" id="PS00125">
    <property type="entry name" value="SER_THR_PHOSPHATASE"/>
    <property type="match status" value="1"/>
</dbReference>
<accession>A0A3G2S5G8</accession>
<dbReference type="Gene3D" id="1.25.40.10">
    <property type="entry name" value="Tetratricopeptide repeat domain"/>
    <property type="match status" value="1"/>
</dbReference>
<comment type="cofactor">
    <cofactor evidence="1">
        <name>Mn(2+)</name>
        <dbReference type="ChEBI" id="CHEBI:29035"/>
    </cofactor>
</comment>
<dbReference type="GO" id="GO:0007059">
    <property type="term" value="P:chromosome segregation"/>
    <property type="evidence" value="ECO:0007669"/>
    <property type="project" value="TreeGrafter"/>
</dbReference>
<feature type="domain" description="Serine/threonine specific protein phosphatases" evidence="13">
    <location>
        <begin position="425"/>
        <end position="430"/>
    </location>
</feature>
<evidence type="ECO:0000256" key="5">
    <source>
        <dbReference type="ARBA" id="ARBA00022801"/>
    </source>
</evidence>
<keyword evidence="10" id="KW-0802">TPR repeat</keyword>
<dbReference type="PANTHER" id="PTHR11668:SF300">
    <property type="entry name" value="SERINE_THREONINE-PROTEIN PHOSPHATASE"/>
    <property type="match status" value="1"/>
</dbReference>